<dbReference type="GO" id="GO:0051879">
    <property type="term" value="F:Hsp90 protein binding"/>
    <property type="evidence" value="ECO:0007669"/>
    <property type="project" value="InterPro"/>
</dbReference>
<dbReference type="PANTHER" id="PTHR46035">
    <property type="entry name" value="TETRATRICOPEPTIDE REPEAT PROTEIN 4"/>
    <property type="match status" value="1"/>
</dbReference>
<dbReference type="GO" id="GO:0005634">
    <property type="term" value="C:nucleus"/>
    <property type="evidence" value="ECO:0007669"/>
    <property type="project" value="TreeGrafter"/>
</dbReference>
<accession>A0A4P9Y4K4</accession>
<dbReference type="AlphaFoldDB" id="A0A4P9Y4K4"/>
<dbReference type="SUPFAM" id="SSF48452">
    <property type="entry name" value="TPR-like"/>
    <property type="match status" value="1"/>
</dbReference>
<dbReference type="SMART" id="SM00028">
    <property type="entry name" value="TPR"/>
    <property type="match status" value="3"/>
</dbReference>
<dbReference type="GO" id="GO:0005829">
    <property type="term" value="C:cytosol"/>
    <property type="evidence" value="ECO:0007669"/>
    <property type="project" value="TreeGrafter"/>
</dbReference>
<evidence type="ECO:0000256" key="1">
    <source>
        <dbReference type="ARBA" id="ARBA00022737"/>
    </source>
</evidence>
<keyword evidence="2" id="KW-0802">TPR repeat</keyword>
<sequence length="351" mass="39626">MSDQPPAGPQTVRPDWALTEERFLEEMDQVPLFMKDLPDDTEDNVAIQALQALAFDGTPEEIAENFKNQGNEQFSGKNWKEAVKFYTQALDQKCEDQALNVACYTNRAAANLELGNLRRVLTDCAAALQLDPKSTKAYLRSARACRRLERYDEAKDACDRGLRVDGENGALKAERELAINAKMAKEAKVRRAKDREEAEKLRMAQLVEAIRLRGIRLSPKASSLPEDAPHRVRMDEESGHLLWPVLFLYPESKETDLVAEWDETSTFEDHLEAILAERPAWDTEGRYGSPSEVEVFLEDKAAGKLVRIRQANTLLKVLMNERCVVENGVPAFLVLPKAGSFKQTFLAQYKP</sequence>
<dbReference type="PANTHER" id="PTHR46035:SF1">
    <property type="entry name" value="TETRATRICOPEPTIDE REPEAT PROTEIN 4"/>
    <property type="match status" value="1"/>
</dbReference>
<dbReference type="EMBL" id="KZ987941">
    <property type="protein sequence ID" value="RKP13803.1"/>
    <property type="molecule type" value="Genomic_DNA"/>
</dbReference>
<evidence type="ECO:0000259" key="4">
    <source>
        <dbReference type="Pfam" id="PF18972"/>
    </source>
</evidence>
<dbReference type="InterPro" id="IPR044059">
    <property type="entry name" value="Csn1/TTC4_wheel"/>
</dbReference>
<evidence type="ECO:0000313" key="5">
    <source>
        <dbReference type="EMBL" id="RKP13803.1"/>
    </source>
</evidence>
<proteinExistence type="inferred from homology"/>
<dbReference type="GO" id="GO:0030544">
    <property type="term" value="F:Hsp70 protein binding"/>
    <property type="evidence" value="ECO:0007669"/>
    <property type="project" value="TreeGrafter"/>
</dbReference>
<evidence type="ECO:0000256" key="2">
    <source>
        <dbReference type="ARBA" id="ARBA00022803"/>
    </source>
</evidence>
<dbReference type="InterPro" id="IPR011990">
    <property type="entry name" value="TPR-like_helical_dom_sf"/>
</dbReference>
<dbReference type="OrthoDB" id="420195at2759"/>
<organism evidence="5 6">
    <name type="scientific">Piptocephalis cylindrospora</name>
    <dbReference type="NCBI Taxonomy" id="1907219"/>
    <lineage>
        <taxon>Eukaryota</taxon>
        <taxon>Fungi</taxon>
        <taxon>Fungi incertae sedis</taxon>
        <taxon>Zoopagomycota</taxon>
        <taxon>Zoopagomycotina</taxon>
        <taxon>Zoopagomycetes</taxon>
        <taxon>Zoopagales</taxon>
        <taxon>Piptocephalidaceae</taxon>
        <taxon>Piptocephalis</taxon>
    </lineage>
</organism>
<protein>
    <recommendedName>
        <fullName evidence="4">Cns1/TTC4 wheel domain-containing protein</fullName>
    </recommendedName>
</protein>
<keyword evidence="1" id="KW-0677">Repeat</keyword>
<dbReference type="Gene3D" id="1.25.40.10">
    <property type="entry name" value="Tetratricopeptide repeat domain"/>
    <property type="match status" value="1"/>
</dbReference>
<gene>
    <name evidence="5" type="ORF">BJ684DRAFT_9548</name>
</gene>
<dbReference type="Proteomes" id="UP000267251">
    <property type="component" value="Unassembled WGS sequence"/>
</dbReference>
<dbReference type="GO" id="GO:0006457">
    <property type="term" value="P:protein folding"/>
    <property type="evidence" value="ECO:0007669"/>
    <property type="project" value="TreeGrafter"/>
</dbReference>
<reference evidence="6" key="1">
    <citation type="journal article" date="2018" name="Nat. Microbiol.">
        <title>Leveraging single-cell genomics to expand the fungal tree of life.</title>
        <authorList>
            <person name="Ahrendt S.R."/>
            <person name="Quandt C.A."/>
            <person name="Ciobanu D."/>
            <person name="Clum A."/>
            <person name="Salamov A."/>
            <person name="Andreopoulos B."/>
            <person name="Cheng J.F."/>
            <person name="Woyke T."/>
            <person name="Pelin A."/>
            <person name="Henrissat B."/>
            <person name="Reynolds N.K."/>
            <person name="Benny G.L."/>
            <person name="Smith M.E."/>
            <person name="James T.Y."/>
            <person name="Grigoriev I.V."/>
        </authorList>
    </citation>
    <scope>NUCLEOTIDE SEQUENCE [LARGE SCALE GENOMIC DNA]</scope>
</reference>
<keyword evidence="6" id="KW-1185">Reference proteome</keyword>
<evidence type="ECO:0000256" key="3">
    <source>
        <dbReference type="ARBA" id="ARBA00023602"/>
    </source>
</evidence>
<dbReference type="Pfam" id="PF14559">
    <property type="entry name" value="TPR_19"/>
    <property type="match status" value="1"/>
</dbReference>
<dbReference type="CDD" id="cd21380">
    <property type="entry name" value="CTWD_Cns1"/>
    <property type="match status" value="1"/>
</dbReference>
<dbReference type="Pfam" id="PF18972">
    <property type="entry name" value="Wheel"/>
    <property type="match status" value="1"/>
</dbReference>
<comment type="similarity">
    <text evidence="3">Belongs to the TTC4 family.</text>
</comment>
<evidence type="ECO:0000313" key="6">
    <source>
        <dbReference type="Proteomes" id="UP000267251"/>
    </source>
</evidence>
<dbReference type="InterPro" id="IPR019734">
    <property type="entry name" value="TPR_rpt"/>
</dbReference>
<name>A0A4P9Y4K4_9FUNG</name>
<feature type="domain" description="Cns1/TTC4 wheel" evidence="4">
    <location>
        <begin position="236"/>
        <end position="348"/>
    </location>
</feature>